<name>A0A1G1VP73_9BACT</name>
<accession>A0A1G1VP73</accession>
<sequence>MRSFKPFAILLTITWDAFKQRATEHIDPEEMDDLIRLCGGIFSNILNIYDEFDIPNSQIPNDVDVGKSFQLILLSLEEHGVTSGVSE</sequence>
<dbReference type="EMBL" id="MHCI01000005">
    <property type="protein sequence ID" value="OGY17201.1"/>
    <property type="molecule type" value="Genomic_DNA"/>
</dbReference>
<reference evidence="1 2" key="1">
    <citation type="journal article" date="2016" name="Nat. Commun.">
        <title>Thousands of microbial genomes shed light on interconnected biogeochemical processes in an aquifer system.</title>
        <authorList>
            <person name="Anantharaman K."/>
            <person name="Brown C.T."/>
            <person name="Hug L.A."/>
            <person name="Sharon I."/>
            <person name="Castelle C.J."/>
            <person name="Probst A.J."/>
            <person name="Thomas B.C."/>
            <person name="Singh A."/>
            <person name="Wilkins M.J."/>
            <person name="Karaoz U."/>
            <person name="Brodie E.L."/>
            <person name="Williams K.H."/>
            <person name="Hubbard S.S."/>
            <person name="Banfield J.F."/>
        </authorList>
    </citation>
    <scope>NUCLEOTIDE SEQUENCE [LARGE SCALE GENOMIC DNA]</scope>
</reference>
<dbReference type="Proteomes" id="UP000179069">
    <property type="component" value="Unassembled WGS sequence"/>
</dbReference>
<gene>
    <name evidence="1" type="ORF">A2785_04260</name>
</gene>
<organism evidence="1 2">
    <name type="scientific">Candidatus Chisholmbacteria bacterium RIFCSPHIGHO2_01_FULL_49_18</name>
    <dbReference type="NCBI Taxonomy" id="1797590"/>
    <lineage>
        <taxon>Bacteria</taxon>
        <taxon>Candidatus Chisholmiibacteriota</taxon>
    </lineage>
</organism>
<comment type="caution">
    <text evidence="1">The sequence shown here is derived from an EMBL/GenBank/DDBJ whole genome shotgun (WGS) entry which is preliminary data.</text>
</comment>
<evidence type="ECO:0000313" key="1">
    <source>
        <dbReference type="EMBL" id="OGY17201.1"/>
    </source>
</evidence>
<proteinExistence type="predicted"/>
<dbReference type="AlphaFoldDB" id="A0A1G1VP73"/>
<evidence type="ECO:0000313" key="2">
    <source>
        <dbReference type="Proteomes" id="UP000179069"/>
    </source>
</evidence>
<protein>
    <submittedName>
        <fullName evidence="1">Uncharacterized protein</fullName>
    </submittedName>
</protein>